<keyword evidence="5 6" id="KW-0472">Membrane</keyword>
<dbReference type="RefSeq" id="WP_150310990.1">
    <property type="nucleotide sequence ID" value="NZ_VMSO01000011.1"/>
</dbReference>
<proteinExistence type="predicted"/>
<reference evidence="8" key="1">
    <citation type="submission" date="2019-07" db="EMBL/GenBank/DDBJ databases">
        <authorList>
            <person name="Wongkuna S."/>
            <person name="Scaria J."/>
        </authorList>
    </citation>
    <scope>NUCLEOTIDE SEQUENCE [LARGE SCALE GENOMIC DNA]</scope>
    <source>
        <strain evidence="8">SW178</strain>
    </source>
</reference>
<keyword evidence="9" id="KW-1185">Reference proteome</keyword>
<keyword evidence="3 6" id="KW-0812">Transmembrane</keyword>
<feature type="transmembrane region" description="Helical" evidence="6">
    <location>
        <begin position="105"/>
        <end position="125"/>
    </location>
</feature>
<keyword evidence="2" id="KW-1003">Cell membrane</keyword>
<evidence type="ECO:0000256" key="4">
    <source>
        <dbReference type="ARBA" id="ARBA00022989"/>
    </source>
</evidence>
<evidence type="ECO:0000313" key="9">
    <source>
        <dbReference type="Proteomes" id="UP000322025"/>
    </source>
</evidence>
<protein>
    <submittedName>
        <fullName evidence="8">Sodium:proton antiporter</fullName>
    </submittedName>
</protein>
<feature type="transmembrane region" description="Helical" evidence="6">
    <location>
        <begin position="440"/>
        <end position="460"/>
    </location>
</feature>
<evidence type="ECO:0000313" key="8">
    <source>
        <dbReference type="EMBL" id="KAA8501164.1"/>
    </source>
</evidence>
<feature type="domain" description="Na+/H+ antiporter NhaC-like C-terminal" evidence="7">
    <location>
        <begin position="188"/>
        <end position="458"/>
    </location>
</feature>
<dbReference type="InterPro" id="IPR018461">
    <property type="entry name" value="Na/H_Antiport_NhaC-like_C"/>
</dbReference>
<dbReference type="EMBL" id="VMSO01000011">
    <property type="protein sequence ID" value="KAA8501164.1"/>
    <property type="molecule type" value="Genomic_DNA"/>
</dbReference>
<dbReference type="Proteomes" id="UP000322025">
    <property type="component" value="Unassembled WGS sequence"/>
</dbReference>
<organism evidence="8 9">
    <name type="scientific">Mediterraneibacter catenae</name>
    <dbReference type="NCBI Taxonomy" id="2594882"/>
    <lineage>
        <taxon>Bacteria</taxon>
        <taxon>Bacillati</taxon>
        <taxon>Bacillota</taxon>
        <taxon>Clostridia</taxon>
        <taxon>Lachnospirales</taxon>
        <taxon>Lachnospiraceae</taxon>
        <taxon>Mediterraneibacter</taxon>
    </lineage>
</organism>
<feature type="transmembrane region" description="Helical" evidence="6">
    <location>
        <begin position="385"/>
        <end position="410"/>
    </location>
</feature>
<dbReference type="GO" id="GO:0005886">
    <property type="term" value="C:plasma membrane"/>
    <property type="evidence" value="ECO:0007669"/>
    <property type="project" value="UniProtKB-SubCell"/>
</dbReference>
<dbReference type="Pfam" id="PF03553">
    <property type="entry name" value="Na_H_antiporter"/>
    <property type="match status" value="1"/>
</dbReference>
<feature type="transmembrane region" description="Helical" evidence="6">
    <location>
        <begin position="196"/>
        <end position="217"/>
    </location>
</feature>
<feature type="transmembrane region" description="Helical" evidence="6">
    <location>
        <begin position="29"/>
        <end position="46"/>
    </location>
</feature>
<comment type="caution">
    <text evidence="8">The sequence shown here is derived from an EMBL/GenBank/DDBJ whole genome shotgun (WGS) entry which is preliminary data.</text>
</comment>
<feature type="transmembrane region" description="Helical" evidence="6">
    <location>
        <begin position="66"/>
        <end position="84"/>
    </location>
</feature>
<feature type="transmembrane region" description="Helical" evidence="6">
    <location>
        <begin position="6"/>
        <end position="22"/>
    </location>
</feature>
<dbReference type="OrthoDB" id="9762978at2"/>
<evidence type="ECO:0000256" key="2">
    <source>
        <dbReference type="ARBA" id="ARBA00022475"/>
    </source>
</evidence>
<dbReference type="AlphaFoldDB" id="A0A5M9HW21"/>
<feature type="transmembrane region" description="Helical" evidence="6">
    <location>
        <begin position="145"/>
        <end position="175"/>
    </location>
</feature>
<dbReference type="PANTHER" id="PTHR43478:SF1">
    <property type="entry name" value="NA+_H+ ANTIPORTER NHAC-LIKE C-TERMINAL DOMAIN-CONTAINING PROTEIN"/>
    <property type="match status" value="1"/>
</dbReference>
<feature type="transmembrane region" description="Helical" evidence="6">
    <location>
        <begin position="265"/>
        <end position="298"/>
    </location>
</feature>
<gene>
    <name evidence="8" type="ORF">FNY66_09655</name>
</gene>
<dbReference type="PANTHER" id="PTHR43478">
    <property type="entry name" value="NA+/H+ ANTIPORTER-RELATED"/>
    <property type="match status" value="1"/>
</dbReference>
<evidence type="ECO:0000256" key="3">
    <source>
        <dbReference type="ARBA" id="ARBA00022692"/>
    </source>
</evidence>
<sequence length="461" mass="49985">MDYGYGILTLLPAILVIVTAVKTKRTTEALLIGVIVSYLIICISGGENFVTTVTDSFFSVVTDYDTMWLVVVCGLFGSLIALINKARGTHAFARFLGKICKTEKSTLFVAWILGIIIFIDDYMNILTVSACTKKLADKRKAPREALAYIIDSTGAPVCVLLPFSTWAIFFSGVFYEQESIQALGYGSAIQTYIHTIPYMFYAIAAVLIVPLFIFGIVPKLGAMKKAYERTRLTGRVYSEASERFNQKEEEASDSIDSGANIWDFILPIAVMIIVQFVADDMFVALIASILVCGILYIPRKKMGGGQFCDLWIQGFADLMPSLAIIIAALFMRQASEDLMLSEYVIGIIEPLVSARLFPVIAFITVAGLGFITGSNWGIPAVCAPIIIPLGAAVGANLLLVMAAIVCGGTFCSHACFYSDATVLTSSVCGIENMEHVYTQIPYAVLSLVISCAAFLIAGLVM</sequence>
<evidence type="ECO:0000256" key="6">
    <source>
        <dbReference type="SAM" id="Phobius"/>
    </source>
</evidence>
<name>A0A5M9HW21_9FIRM</name>
<feature type="transmembrane region" description="Helical" evidence="6">
    <location>
        <begin position="310"/>
        <end position="331"/>
    </location>
</feature>
<feature type="transmembrane region" description="Helical" evidence="6">
    <location>
        <begin position="351"/>
        <end position="373"/>
    </location>
</feature>
<evidence type="ECO:0000259" key="7">
    <source>
        <dbReference type="Pfam" id="PF03553"/>
    </source>
</evidence>
<keyword evidence="4 6" id="KW-1133">Transmembrane helix</keyword>
<evidence type="ECO:0000256" key="5">
    <source>
        <dbReference type="ARBA" id="ARBA00023136"/>
    </source>
</evidence>
<comment type="subcellular location">
    <subcellularLocation>
        <location evidence="1">Cell membrane</location>
        <topology evidence="1">Multi-pass membrane protein</topology>
    </subcellularLocation>
</comment>
<accession>A0A5M9HW21</accession>
<evidence type="ECO:0000256" key="1">
    <source>
        <dbReference type="ARBA" id="ARBA00004651"/>
    </source>
</evidence>